<dbReference type="PANTHER" id="PTHR30244:SF36">
    <property type="entry name" value="3-OXO-GLUCOSE-6-PHOSPHATE:GLUTAMATE AMINOTRANSFERASE"/>
    <property type="match status" value="1"/>
</dbReference>
<dbReference type="GO" id="GO:0008483">
    <property type="term" value="F:transaminase activity"/>
    <property type="evidence" value="ECO:0007669"/>
    <property type="project" value="UniProtKB-KW"/>
</dbReference>
<reference evidence="5" key="1">
    <citation type="journal article" date="2019" name="Int. J. Syst. Evol. Microbiol.">
        <title>The Global Catalogue of Microorganisms (GCM) 10K type strain sequencing project: providing services to taxonomists for standard genome sequencing and annotation.</title>
        <authorList>
            <consortium name="The Broad Institute Genomics Platform"/>
            <consortium name="The Broad Institute Genome Sequencing Center for Infectious Disease"/>
            <person name="Wu L."/>
            <person name="Ma J."/>
        </authorList>
    </citation>
    <scope>NUCLEOTIDE SEQUENCE [LARGE SCALE GENOMIC DNA]</scope>
    <source>
        <strain evidence="5">JCM 30234</strain>
    </source>
</reference>
<dbReference type="PANTHER" id="PTHR30244">
    <property type="entry name" value="TRANSAMINASE"/>
    <property type="match status" value="1"/>
</dbReference>
<dbReference type="RefSeq" id="WP_382358331.1">
    <property type="nucleotide sequence ID" value="NZ_JBHTGR010000010.1"/>
</dbReference>
<dbReference type="Pfam" id="PF01041">
    <property type="entry name" value="DegT_DnrJ_EryC1"/>
    <property type="match status" value="1"/>
</dbReference>
<dbReference type="InterPro" id="IPR015421">
    <property type="entry name" value="PyrdxlP-dep_Trfase_major"/>
</dbReference>
<dbReference type="Gene3D" id="3.90.1150.10">
    <property type="entry name" value="Aspartate Aminotransferase, domain 1"/>
    <property type="match status" value="1"/>
</dbReference>
<keyword evidence="4" id="KW-0808">Transferase</keyword>
<evidence type="ECO:0000256" key="2">
    <source>
        <dbReference type="ARBA" id="ARBA00037999"/>
    </source>
</evidence>
<dbReference type="Proteomes" id="UP001596620">
    <property type="component" value="Unassembled WGS sequence"/>
</dbReference>
<dbReference type="InterPro" id="IPR000653">
    <property type="entry name" value="DegT/StrS_aminotransferase"/>
</dbReference>
<evidence type="ECO:0000313" key="4">
    <source>
        <dbReference type="EMBL" id="MFC7746823.1"/>
    </source>
</evidence>
<proteinExistence type="inferred from homology"/>
<dbReference type="EMBL" id="JBHTGR010000010">
    <property type="protein sequence ID" value="MFC7746823.1"/>
    <property type="molecule type" value="Genomic_DNA"/>
</dbReference>
<dbReference type="PIRSF" id="PIRSF000390">
    <property type="entry name" value="PLP_StrS"/>
    <property type="match status" value="1"/>
</dbReference>
<gene>
    <name evidence="4" type="ORF">ACFQU8_06185</name>
</gene>
<name>A0ABW2UV19_9BACI</name>
<dbReference type="SUPFAM" id="SSF53383">
    <property type="entry name" value="PLP-dependent transferases"/>
    <property type="match status" value="1"/>
</dbReference>
<keyword evidence="1 3" id="KW-0663">Pyridoxal phosphate</keyword>
<protein>
    <submittedName>
        <fullName evidence="4">DegT/DnrJ/EryC1/StrS family aminotransferase</fullName>
    </submittedName>
</protein>
<evidence type="ECO:0000313" key="5">
    <source>
        <dbReference type="Proteomes" id="UP001596620"/>
    </source>
</evidence>
<evidence type="ECO:0000256" key="1">
    <source>
        <dbReference type="ARBA" id="ARBA00022898"/>
    </source>
</evidence>
<dbReference type="CDD" id="cd00616">
    <property type="entry name" value="AHBA_syn"/>
    <property type="match status" value="1"/>
</dbReference>
<comment type="caution">
    <text evidence="4">The sequence shown here is derived from an EMBL/GenBank/DDBJ whole genome shotgun (WGS) entry which is preliminary data.</text>
</comment>
<comment type="similarity">
    <text evidence="2 3">Belongs to the DegT/DnrJ/EryC1 family.</text>
</comment>
<dbReference type="InterPro" id="IPR015424">
    <property type="entry name" value="PyrdxlP-dep_Trfase"/>
</dbReference>
<keyword evidence="4" id="KW-0032">Aminotransferase</keyword>
<sequence length="369" mass="40326">MTHIPMADLKAEWTLLKEPVTEVVNEVLASGSYVLGEKGDELEKRLSSRIGTAYGIGTASGTDALKLSLQALDIGPGDEVITTPFTFFASAGAIAQTGATPVFADIDADTYNLDPDRIEKAVSHKARAIIIVHLYGKAAPMEAIMELADAYGLRVIEDACQAIGTEYHGKQVGSIGDLGCFSFFPSKNLGAFGDAGLVTTDDPQLSDRVRQLRNHGSSEKYYHTTSGTNSRLDEVQAAVLLAKLPYLDTFLQQRQAIARRYTDNLSPLLTKPETVKDRAHTFHQYNIELNHRDELAAALTHKNIATAIYYPVPLHLQPAFSSLGYQKGDFPIAEKAADHVLALPIFPTLSRQQQDNVIQAVNTFMENQH</sequence>
<organism evidence="4 5">
    <name type="scientific">Lentibacillus kimchii</name>
    <dbReference type="NCBI Taxonomy" id="1542911"/>
    <lineage>
        <taxon>Bacteria</taxon>
        <taxon>Bacillati</taxon>
        <taxon>Bacillota</taxon>
        <taxon>Bacilli</taxon>
        <taxon>Bacillales</taxon>
        <taxon>Bacillaceae</taxon>
        <taxon>Lentibacillus</taxon>
    </lineage>
</organism>
<evidence type="ECO:0000256" key="3">
    <source>
        <dbReference type="RuleBase" id="RU004508"/>
    </source>
</evidence>
<dbReference type="Gene3D" id="3.40.640.10">
    <property type="entry name" value="Type I PLP-dependent aspartate aminotransferase-like (Major domain)"/>
    <property type="match status" value="1"/>
</dbReference>
<accession>A0ABW2UV19</accession>
<dbReference type="InterPro" id="IPR015422">
    <property type="entry name" value="PyrdxlP-dep_Trfase_small"/>
</dbReference>
<keyword evidence="5" id="KW-1185">Reference proteome</keyword>